<dbReference type="EMBL" id="VSSQ01019534">
    <property type="protein sequence ID" value="MPM63650.1"/>
    <property type="molecule type" value="Genomic_DNA"/>
</dbReference>
<protein>
    <submittedName>
        <fullName evidence="1">Uncharacterized protein</fullName>
    </submittedName>
</protein>
<name>A0A645BDW0_9ZZZZ</name>
<sequence>MILNERSDWGNPGTSVSSTLNKALPAGLSHKSWSTTTKSSYGRPLEVGVMIPLFPLHENKLIAIRATDKYNKYFFMLIGIMFFTNLQNNCRFKSCCATNYVNIISVLLVLQSITYHRLQIYLLLWKLLLL</sequence>
<organism evidence="1">
    <name type="scientific">bioreactor metagenome</name>
    <dbReference type="NCBI Taxonomy" id="1076179"/>
    <lineage>
        <taxon>unclassified sequences</taxon>
        <taxon>metagenomes</taxon>
        <taxon>ecological metagenomes</taxon>
    </lineage>
</organism>
<proteinExistence type="predicted"/>
<evidence type="ECO:0000313" key="1">
    <source>
        <dbReference type="EMBL" id="MPM63650.1"/>
    </source>
</evidence>
<accession>A0A645BDW0</accession>
<reference evidence="1" key="1">
    <citation type="submission" date="2019-08" db="EMBL/GenBank/DDBJ databases">
        <authorList>
            <person name="Kucharzyk K."/>
            <person name="Murdoch R.W."/>
            <person name="Higgins S."/>
            <person name="Loffler F."/>
        </authorList>
    </citation>
    <scope>NUCLEOTIDE SEQUENCE</scope>
</reference>
<comment type="caution">
    <text evidence="1">The sequence shown here is derived from an EMBL/GenBank/DDBJ whole genome shotgun (WGS) entry which is preliminary data.</text>
</comment>
<gene>
    <name evidence="1" type="ORF">SDC9_110531</name>
</gene>
<dbReference type="AlphaFoldDB" id="A0A645BDW0"/>